<dbReference type="EMBL" id="BNCI01000001">
    <property type="protein sequence ID" value="GHF12635.1"/>
    <property type="molecule type" value="Genomic_DNA"/>
</dbReference>
<accession>A0A919AM87</accession>
<organism evidence="1 2">
    <name type="scientific">Kordiimonas sediminis</name>
    <dbReference type="NCBI Taxonomy" id="1735581"/>
    <lineage>
        <taxon>Bacteria</taxon>
        <taxon>Pseudomonadati</taxon>
        <taxon>Pseudomonadota</taxon>
        <taxon>Alphaproteobacteria</taxon>
        <taxon>Kordiimonadales</taxon>
        <taxon>Kordiimonadaceae</taxon>
        <taxon>Kordiimonas</taxon>
    </lineage>
</organism>
<evidence type="ECO:0000313" key="1">
    <source>
        <dbReference type="EMBL" id="GHF12635.1"/>
    </source>
</evidence>
<dbReference type="AlphaFoldDB" id="A0A919AM87"/>
<dbReference type="Proteomes" id="UP000630923">
    <property type="component" value="Unassembled WGS sequence"/>
</dbReference>
<dbReference type="RefSeq" id="WP_191249817.1">
    <property type="nucleotide sequence ID" value="NZ_BNCI01000001.1"/>
</dbReference>
<reference evidence="1" key="2">
    <citation type="submission" date="2020-09" db="EMBL/GenBank/DDBJ databases">
        <authorList>
            <person name="Sun Q."/>
            <person name="Kim S."/>
        </authorList>
    </citation>
    <scope>NUCLEOTIDE SEQUENCE</scope>
    <source>
        <strain evidence="1">KCTC 42590</strain>
    </source>
</reference>
<name>A0A919AM87_9PROT</name>
<keyword evidence="2" id="KW-1185">Reference proteome</keyword>
<reference evidence="1" key="1">
    <citation type="journal article" date="2014" name="Int. J. Syst. Evol. Microbiol.">
        <title>Complete genome sequence of Corynebacterium casei LMG S-19264T (=DSM 44701T), isolated from a smear-ripened cheese.</title>
        <authorList>
            <consortium name="US DOE Joint Genome Institute (JGI-PGF)"/>
            <person name="Walter F."/>
            <person name="Albersmeier A."/>
            <person name="Kalinowski J."/>
            <person name="Ruckert C."/>
        </authorList>
    </citation>
    <scope>NUCLEOTIDE SEQUENCE</scope>
    <source>
        <strain evidence="1">KCTC 42590</strain>
    </source>
</reference>
<comment type="caution">
    <text evidence="1">The sequence shown here is derived from an EMBL/GenBank/DDBJ whole genome shotgun (WGS) entry which is preliminary data.</text>
</comment>
<sequence>MSNLQEESTLTSFQDAAILMGADFMEAFEDMTLALESFSHEQHVRLAYVYLEAMPLARAVEAYTTGLKALTVKHGLTDKYHETISWFFMVLINERMERAGGYDSFAAFKSDNPDLFEKDSGILGRYYPPDVLTTDYARRVFILPSLS</sequence>
<gene>
    <name evidence="1" type="ORF">GCM10017044_03250</name>
</gene>
<proteinExistence type="predicted"/>
<evidence type="ECO:0000313" key="2">
    <source>
        <dbReference type="Proteomes" id="UP000630923"/>
    </source>
</evidence>
<protein>
    <submittedName>
        <fullName evidence="1">Uncharacterized protein</fullName>
    </submittedName>
</protein>